<dbReference type="PANTHER" id="PTHR44525">
    <property type="entry name" value="WD REPEAT-CONTAINING PROTEIN 27"/>
    <property type="match status" value="1"/>
</dbReference>
<dbReference type="SMART" id="SM00320">
    <property type="entry name" value="WD40"/>
    <property type="match status" value="5"/>
</dbReference>
<protein>
    <submittedName>
        <fullName evidence="3">WD repeat-containing protein 27</fullName>
    </submittedName>
</protein>
<dbReference type="Pfam" id="PF00400">
    <property type="entry name" value="WD40"/>
    <property type="match status" value="3"/>
</dbReference>
<dbReference type="InterPro" id="IPR001680">
    <property type="entry name" value="WD40_rpt"/>
</dbReference>
<gene>
    <name evidence="3" type="ORF">FQA47_018711</name>
</gene>
<accession>A0A834F3S3</accession>
<dbReference type="PROSITE" id="PS50082">
    <property type="entry name" value="WD_REPEATS_2"/>
    <property type="match status" value="1"/>
</dbReference>
<dbReference type="InterPro" id="IPR042411">
    <property type="entry name" value="WDR27"/>
</dbReference>
<dbReference type="EMBL" id="WKFB01000416">
    <property type="protein sequence ID" value="KAF6723725.1"/>
    <property type="molecule type" value="Genomic_DNA"/>
</dbReference>
<dbReference type="AlphaFoldDB" id="A0A834F3S3"/>
<evidence type="ECO:0000313" key="3">
    <source>
        <dbReference type="EMBL" id="KAF6723725.1"/>
    </source>
</evidence>
<dbReference type="InterPro" id="IPR015943">
    <property type="entry name" value="WD40/YVTN_repeat-like_dom_sf"/>
</dbReference>
<organism evidence="3 4">
    <name type="scientific">Oryzias melastigma</name>
    <name type="common">Marine medaka</name>
    <dbReference type="NCBI Taxonomy" id="30732"/>
    <lineage>
        <taxon>Eukaryota</taxon>
        <taxon>Metazoa</taxon>
        <taxon>Chordata</taxon>
        <taxon>Craniata</taxon>
        <taxon>Vertebrata</taxon>
        <taxon>Euteleostomi</taxon>
        <taxon>Actinopterygii</taxon>
        <taxon>Neopterygii</taxon>
        <taxon>Teleostei</taxon>
        <taxon>Neoteleostei</taxon>
        <taxon>Acanthomorphata</taxon>
        <taxon>Ovalentaria</taxon>
        <taxon>Atherinomorphae</taxon>
        <taxon>Beloniformes</taxon>
        <taxon>Adrianichthyidae</taxon>
        <taxon>Oryziinae</taxon>
        <taxon>Oryzias</taxon>
    </lineage>
</organism>
<evidence type="ECO:0000256" key="1">
    <source>
        <dbReference type="PROSITE-ProRule" id="PRU00221"/>
    </source>
</evidence>
<dbReference type="PROSITE" id="PS50294">
    <property type="entry name" value="WD_REPEATS_REGION"/>
    <property type="match status" value="1"/>
</dbReference>
<keyword evidence="1" id="KW-0853">WD repeat</keyword>
<evidence type="ECO:0000256" key="2">
    <source>
        <dbReference type="SAM" id="MobiDB-lite"/>
    </source>
</evidence>
<evidence type="ECO:0000313" key="4">
    <source>
        <dbReference type="Proteomes" id="UP000646548"/>
    </source>
</evidence>
<dbReference type="SUPFAM" id="SSF50978">
    <property type="entry name" value="WD40 repeat-like"/>
    <property type="match status" value="1"/>
</dbReference>
<reference evidence="3" key="1">
    <citation type="journal article" name="BMC Genomics">
        <title>Long-read sequencing and de novo genome assembly of marine medaka (Oryzias melastigma).</title>
        <authorList>
            <person name="Liang P."/>
            <person name="Saqib H.S.A."/>
            <person name="Ni X."/>
            <person name="Shen Y."/>
        </authorList>
    </citation>
    <scope>NUCLEOTIDE SEQUENCE</scope>
    <source>
        <strain evidence="3">Bigg-433</strain>
    </source>
</reference>
<sequence>MDSSPPLHESSLNAELKMKGLSNPKKKDVFFFYLGSVLEQPLVFHSKVKSSGYTSAPRRVMFSPKTNPQKKCSPKKNKNELSLHTDYPADDAAPTIPGSDLSLLNNQILCLQYSGDGKQILCGLEDNSVLIYKSCMTGRPKIYLEIKVITESGSYSAGDRINGNDASDQMSMCGKDLFSRHIRICEVGFSSKRKKLITSDLGVAKENLLLQQSNLQGVWSGMRKIVGFQQRTGEAELKGDGMFSKPIKGAQFYYLDKFVLLASGPSLHLYLYNVDVTCDDIKRYQRRSVFKLASCLKTSSTEITAMSAINDFLSYIVLVCGSDRSIQVVDMNKGGVASTLTDAHSRSIHCITQNKGSRFCTQTSDSYNLFLTSAITDGLKLWDLRTMRCVRRYDSHAICCHPCFSAISPCGRFIATGSEDKCAYIYDIRSSIHLHKLQRHSDTVFSVAFNPAKPQLLTGTLDGKLRLFQTSGRPDLSHNITADLHDVPNAST</sequence>
<proteinExistence type="predicted"/>
<comment type="caution">
    <text evidence="3">The sequence shown here is derived from an EMBL/GenBank/DDBJ whole genome shotgun (WGS) entry which is preliminary data.</text>
</comment>
<dbReference type="Gene3D" id="2.130.10.10">
    <property type="entry name" value="YVTN repeat-like/Quinoprotein amine dehydrogenase"/>
    <property type="match status" value="1"/>
</dbReference>
<dbReference type="InterPro" id="IPR036322">
    <property type="entry name" value="WD40_repeat_dom_sf"/>
</dbReference>
<dbReference type="PANTHER" id="PTHR44525:SF1">
    <property type="entry name" value="WD REPEAT-CONTAINING PROTEIN 27"/>
    <property type="match status" value="1"/>
</dbReference>
<feature type="region of interest" description="Disordered" evidence="2">
    <location>
        <begin position="58"/>
        <end position="81"/>
    </location>
</feature>
<name>A0A834F3S3_ORYME</name>
<dbReference type="Proteomes" id="UP000646548">
    <property type="component" value="Unassembled WGS sequence"/>
</dbReference>
<feature type="repeat" description="WD" evidence="1">
    <location>
        <begin position="437"/>
        <end position="469"/>
    </location>
</feature>